<comment type="caution">
    <text evidence="2">The sequence shown here is derived from an EMBL/GenBank/DDBJ whole genome shotgun (WGS) entry which is preliminary data.</text>
</comment>
<sequence length="72" mass="8054">MTEDEITALADHITHLEGELAQAHRRIRDLEAEAADCRHREELREAAVQERVARIIEAQQRSRAAGAKILGG</sequence>
<protein>
    <submittedName>
        <fullName evidence="2">Uncharacterized protein</fullName>
    </submittedName>
</protein>
<dbReference type="RefSeq" id="WP_048463270.1">
    <property type="nucleotide sequence ID" value="NZ_LABX01000055.1"/>
</dbReference>
<reference evidence="2 3" key="1">
    <citation type="submission" date="2015-03" db="EMBL/GenBank/DDBJ databases">
        <title>Genome sequencing of Methylobacterium aquaticum DSM16371 type strain.</title>
        <authorList>
            <person name="Chaudhry V."/>
            <person name="Patil P.B."/>
        </authorList>
    </citation>
    <scope>NUCLEOTIDE SEQUENCE [LARGE SCALE GENOMIC DNA]</scope>
    <source>
        <strain evidence="2 3">DSM 16371</strain>
    </source>
</reference>
<feature type="coiled-coil region" evidence="1">
    <location>
        <begin position="13"/>
        <end position="40"/>
    </location>
</feature>
<evidence type="ECO:0000313" key="3">
    <source>
        <dbReference type="Proteomes" id="UP000035929"/>
    </source>
</evidence>
<name>A0A0J6SQR8_9HYPH</name>
<dbReference type="AlphaFoldDB" id="A0A0J6SQR8"/>
<organism evidence="2 3">
    <name type="scientific">Methylobacterium aquaticum</name>
    <dbReference type="NCBI Taxonomy" id="270351"/>
    <lineage>
        <taxon>Bacteria</taxon>
        <taxon>Pseudomonadati</taxon>
        <taxon>Pseudomonadota</taxon>
        <taxon>Alphaproteobacteria</taxon>
        <taxon>Hyphomicrobiales</taxon>
        <taxon>Methylobacteriaceae</taxon>
        <taxon>Methylobacterium</taxon>
    </lineage>
</organism>
<keyword evidence="1" id="KW-0175">Coiled coil</keyword>
<accession>A0A0J6SQR8</accession>
<evidence type="ECO:0000256" key="1">
    <source>
        <dbReference type="SAM" id="Coils"/>
    </source>
</evidence>
<proteinExistence type="predicted"/>
<dbReference type="OrthoDB" id="9956656at2"/>
<dbReference type="Proteomes" id="UP000035929">
    <property type="component" value="Unassembled WGS sequence"/>
</dbReference>
<gene>
    <name evidence="2" type="ORF">VP06_07880</name>
</gene>
<dbReference type="PATRIC" id="fig|270351.6.peg.6267"/>
<dbReference type="EMBL" id="LABX01000055">
    <property type="protein sequence ID" value="KMO37580.1"/>
    <property type="molecule type" value="Genomic_DNA"/>
</dbReference>
<evidence type="ECO:0000313" key="2">
    <source>
        <dbReference type="EMBL" id="KMO37580.1"/>
    </source>
</evidence>